<keyword evidence="2" id="KW-1133">Transmembrane helix</keyword>
<feature type="transmembrane region" description="Helical" evidence="2">
    <location>
        <begin position="30"/>
        <end position="52"/>
    </location>
</feature>
<accession>A0AAU8K219</accession>
<dbReference type="EMBL" id="CP159872">
    <property type="protein sequence ID" value="XCM82727.1"/>
    <property type="molecule type" value="Genomic_DNA"/>
</dbReference>
<dbReference type="InterPro" id="IPR036691">
    <property type="entry name" value="Endo/exonu/phosph_ase_sf"/>
</dbReference>
<keyword evidence="2" id="KW-0812">Transmembrane</keyword>
<evidence type="ECO:0000256" key="2">
    <source>
        <dbReference type="SAM" id="Phobius"/>
    </source>
</evidence>
<evidence type="ECO:0000313" key="4">
    <source>
        <dbReference type="EMBL" id="XCM82727.1"/>
    </source>
</evidence>
<organism evidence="4">
    <name type="scientific">Kitasatospora camelliae</name>
    <dbReference type="NCBI Taxonomy" id="3156397"/>
    <lineage>
        <taxon>Bacteria</taxon>
        <taxon>Bacillati</taxon>
        <taxon>Actinomycetota</taxon>
        <taxon>Actinomycetes</taxon>
        <taxon>Kitasatosporales</taxon>
        <taxon>Streptomycetaceae</taxon>
        <taxon>Kitasatospora</taxon>
    </lineage>
</organism>
<keyword evidence="4" id="KW-0540">Nuclease</keyword>
<sequence>MAVGTTATPTGRPDTPAGPTGRVRRWLRTAAAGLCGLLLLPPLVLGVVRVAGLDDGTVWAMPMAGLPYVALLAVLALAGSAALRSRWLVVAAALVTVAHLWWVVPRFVPEGGSVPEAAPRLRIATSNAYLGGVDPDAVVRLVRDQRVDVLAMEELDAGAAHRLDTAGLTELMPYRVRPEGRDTAIYSRLPLTPGTGPQTTAEVAVGGRTVKVVAVHTWYPLGDSGRWAADFRSIRAEAAAGTRDAVYLGDFNATVDHAPMRDLLDQGLTDSHAELGQGMAPTFPVGWSLPSVIQIDHVLHGGALRAVDVSEHALPGSDHRAVVAELALTG</sequence>
<dbReference type="RefSeq" id="WP_354643660.1">
    <property type="nucleotide sequence ID" value="NZ_CP159872.1"/>
</dbReference>
<feature type="region of interest" description="Disordered" evidence="1">
    <location>
        <begin position="1"/>
        <end position="21"/>
    </location>
</feature>
<proteinExistence type="predicted"/>
<keyword evidence="4" id="KW-0255">Endonuclease</keyword>
<dbReference type="InterPro" id="IPR005135">
    <property type="entry name" value="Endo/exonuclease/phosphatase"/>
</dbReference>
<feature type="domain" description="Endonuclease/exonuclease/phosphatase" evidence="3">
    <location>
        <begin position="124"/>
        <end position="319"/>
    </location>
</feature>
<gene>
    <name evidence="4" type="ORF">ABWK59_29350</name>
</gene>
<evidence type="ECO:0000256" key="1">
    <source>
        <dbReference type="SAM" id="MobiDB-lite"/>
    </source>
</evidence>
<dbReference type="KEGG" id="kcm:ABWK59_29350"/>
<name>A0AAU8K219_9ACTN</name>
<keyword evidence="2" id="KW-0472">Membrane</keyword>
<dbReference type="Gene3D" id="3.60.10.10">
    <property type="entry name" value="Endonuclease/exonuclease/phosphatase"/>
    <property type="match status" value="1"/>
</dbReference>
<reference evidence="4" key="1">
    <citation type="submission" date="2024-06" db="EMBL/GenBank/DDBJ databases">
        <title>The genome sequences of Kitasatospora sp. strain HUAS MG31.</title>
        <authorList>
            <person name="Mo P."/>
        </authorList>
    </citation>
    <scope>NUCLEOTIDE SEQUENCE</scope>
    <source>
        <strain evidence="4">HUAS MG31</strain>
    </source>
</reference>
<evidence type="ECO:0000259" key="3">
    <source>
        <dbReference type="Pfam" id="PF03372"/>
    </source>
</evidence>
<protein>
    <submittedName>
        <fullName evidence="4">Endonuclease/exonuclease/phosphatase family protein</fullName>
    </submittedName>
</protein>
<feature type="transmembrane region" description="Helical" evidence="2">
    <location>
        <begin position="58"/>
        <end position="78"/>
    </location>
</feature>
<dbReference type="SUPFAM" id="SSF56219">
    <property type="entry name" value="DNase I-like"/>
    <property type="match status" value="1"/>
</dbReference>
<keyword evidence="4" id="KW-0378">Hydrolase</keyword>
<dbReference type="Pfam" id="PF03372">
    <property type="entry name" value="Exo_endo_phos"/>
    <property type="match status" value="1"/>
</dbReference>
<feature type="transmembrane region" description="Helical" evidence="2">
    <location>
        <begin position="85"/>
        <end position="104"/>
    </location>
</feature>
<dbReference type="AlphaFoldDB" id="A0AAU8K219"/>
<dbReference type="GO" id="GO:0004519">
    <property type="term" value="F:endonuclease activity"/>
    <property type="evidence" value="ECO:0007669"/>
    <property type="project" value="UniProtKB-KW"/>
</dbReference>